<dbReference type="EMBL" id="UINC01195296">
    <property type="protein sequence ID" value="SVE11787.1"/>
    <property type="molecule type" value="Genomic_DNA"/>
</dbReference>
<proteinExistence type="predicted"/>
<gene>
    <name evidence="2" type="ORF">METZ01_LOCUS464641</name>
</gene>
<dbReference type="AlphaFoldDB" id="A0A383AVB5"/>
<dbReference type="Gene3D" id="3.40.50.720">
    <property type="entry name" value="NAD(P)-binding Rossmann-like Domain"/>
    <property type="match status" value="1"/>
</dbReference>
<dbReference type="GO" id="GO:0000166">
    <property type="term" value="F:nucleotide binding"/>
    <property type="evidence" value="ECO:0007669"/>
    <property type="project" value="InterPro"/>
</dbReference>
<name>A0A383AVB5_9ZZZZ</name>
<dbReference type="InterPro" id="IPR000683">
    <property type="entry name" value="Gfo/Idh/MocA-like_OxRdtase_N"/>
</dbReference>
<evidence type="ECO:0000259" key="1">
    <source>
        <dbReference type="Pfam" id="PF01408"/>
    </source>
</evidence>
<feature type="non-terminal residue" evidence="2">
    <location>
        <position position="157"/>
    </location>
</feature>
<dbReference type="PANTHER" id="PTHR43377">
    <property type="entry name" value="BILIVERDIN REDUCTASE A"/>
    <property type="match status" value="1"/>
</dbReference>
<protein>
    <recommendedName>
        <fullName evidence="1">Gfo/Idh/MocA-like oxidoreductase N-terminal domain-containing protein</fullName>
    </recommendedName>
</protein>
<evidence type="ECO:0000313" key="2">
    <source>
        <dbReference type="EMBL" id="SVE11787.1"/>
    </source>
</evidence>
<sequence length="157" mass="17752">MTRKVFSCVLIGLGDIGLNYDLHQDQDKYVQTHARAFYLNSGFDLQGGVDINADACNTFRKIYSIQSYTAIENALLEIKPDLIILAVPTSFQLEAIKKIAKCFIPKAILCEKPMGDNLDQGKEIVSICRKKDISLYVNYIRRCLPESKEVKKRIDSS</sequence>
<accession>A0A383AVB5</accession>
<dbReference type="InterPro" id="IPR036291">
    <property type="entry name" value="NAD(P)-bd_dom_sf"/>
</dbReference>
<feature type="domain" description="Gfo/Idh/MocA-like oxidoreductase N-terminal" evidence="1">
    <location>
        <begin position="7"/>
        <end position="139"/>
    </location>
</feature>
<reference evidence="2" key="1">
    <citation type="submission" date="2018-05" db="EMBL/GenBank/DDBJ databases">
        <authorList>
            <person name="Lanie J.A."/>
            <person name="Ng W.-L."/>
            <person name="Kazmierczak K.M."/>
            <person name="Andrzejewski T.M."/>
            <person name="Davidsen T.M."/>
            <person name="Wayne K.J."/>
            <person name="Tettelin H."/>
            <person name="Glass J.I."/>
            <person name="Rusch D."/>
            <person name="Podicherti R."/>
            <person name="Tsui H.-C.T."/>
            <person name="Winkler M.E."/>
        </authorList>
    </citation>
    <scope>NUCLEOTIDE SEQUENCE</scope>
</reference>
<dbReference type="SUPFAM" id="SSF51735">
    <property type="entry name" value="NAD(P)-binding Rossmann-fold domains"/>
    <property type="match status" value="1"/>
</dbReference>
<dbReference type="PANTHER" id="PTHR43377:SF1">
    <property type="entry name" value="BILIVERDIN REDUCTASE A"/>
    <property type="match status" value="1"/>
</dbReference>
<dbReference type="InterPro" id="IPR051450">
    <property type="entry name" value="Gfo/Idh/MocA_Oxidoreductases"/>
</dbReference>
<organism evidence="2">
    <name type="scientific">marine metagenome</name>
    <dbReference type="NCBI Taxonomy" id="408172"/>
    <lineage>
        <taxon>unclassified sequences</taxon>
        <taxon>metagenomes</taxon>
        <taxon>ecological metagenomes</taxon>
    </lineage>
</organism>
<dbReference type="Pfam" id="PF01408">
    <property type="entry name" value="GFO_IDH_MocA"/>
    <property type="match status" value="1"/>
</dbReference>